<keyword evidence="13" id="KW-1185">Reference proteome</keyword>
<evidence type="ECO:0000256" key="9">
    <source>
        <dbReference type="ARBA" id="ARBA00023136"/>
    </source>
</evidence>
<dbReference type="GO" id="GO:0031992">
    <property type="term" value="F:energy transducer activity"/>
    <property type="evidence" value="ECO:0007669"/>
    <property type="project" value="InterPro"/>
</dbReference>
<comment type="similarity">
    <text evidence="2">Belongs to the TonB family.</text>
</comment>
<keyword evidence="3" id="KW-0813">Transport</keyword>
<dbReference type="GO" id="GO:0098797">
    <property type="term" value="C:plasma membrane protein complex"/>
    <property type="evidence" value="ECO:0007669"/>
    <property type="project" value="TreeGrafter"/>
</dbReference>
<evidence type="ECO:0000256" key="1">
    <source>
        <dbReference type="ARBA" id="ARBA00004383"/>
    </source>
</evidence>
<name>A0A401U5Q6_9BACT</name>
<dbReference type="InterPro" id="IPR006260">
    <property type="entry name" value="TonB/TolA_C"/>
</dbReference>
<keyword evidence="8 10" id="KW-1133">Transmembrane helix</keyword>
<dbReference type="PRINTS" id="PR01374">
    <property type="entry name" value="TONBPROTEIN"/>
</dbReference>
<dbReference type="GO" id="GO:0015891">
    <property type="term" value="P:siderophore transport"/>
    <property type="evidence" value="ECO:0007669"/>
    <property type="project" value="InterPro"/>
</dbReference>
<accession>A0A401U5Q6</accession>
<dbReference type="PANTHER" id="PTHR33446">
    <property type="entry name" value="PROTEIN TONB-RELATED"/>
    <property type="match status" value="1"/>
</dbReference>
<gene>
    <name evidence="12" type="ORF">SanaruYs_04660</name>
</gene>
<dbReference type="SUPFAM" id="SSF74653">
    <property type="entry name" value="TolA/TonB C-terminal domain"/>
    <property type="match status" value="1"/>
</dbReference>
<feature type="transmembrane region" description="Helical" evidence="10">
    <location>
        <begin position="26"/>
        <end position="45"/>
    </location>
</feature>
<feature type="domain" description="TonB C-terminal" evidence="11">
    <location>
        <begin position="146"/>
        <end position="238"/>
    </location>
</feature>
<dbReference type="RefSeq" id="WP_246011815.1">
    <property type="nucleotide sequence ID" value="NZ_BHXQ01000001.1"/>
</dbReference>
<dbReference type="PROSITE" id="PS52015">
    <property type="entry name" value="TONB_CTD"/>
    <property type="match status" value="1"/>
</dbReference>
<dbReference type="Proteomes" id="UP000288227">
    <property type="component" value="Unassembled WGS sequence"/>
</dbReference>
<evidence type="ECO:0000256" key="8">
    <source>
        <dbReference type="ARBA" id="ARBA00022989"/>
    </source>
</evidence>
<dbReference type="InterPro" id="IPR003538">
    <property type="entry name" value="TonB"/>
</dbReference>
<dbReference type="GO" id="GO:0030288">
    <property type="term" value="C:outer membrane-bounded periplasmic space"/>
    <property type="evidence" value="ECO:0007669"/>
    <property type="project" value="InterPro"/>
</dbReference>
<dbReference type="PANTHER" id="PTHR33446:SF2">
    <property type="entry name" value="PROTEIN TONB"/>
    <property type="match status" value="1"/>
</dbReference>
<dbReference type="GO" id="GO:0015031">
    <property type="term" value="P:protein transport"/>
    <property type="evidence" value="ECO:0007669"/>
    <property type="project" value="UniProtKB-KW"/>
</dbReference>
<keyword evidence="9 10" id="KW-0472">Membrane</keyword>
<dbReference type="GO" id="GO:0055085">
    <property type="term" value="P:transmembrane transport"/>
    <property type="evidence" value="ECO:0007669"/>
    <property type="project" value="InterPro"/>
</dbReference>
<reference evidence="12 13" key="1">
    <citation type="submission" date="2018-11" db="EMBL/GenBank/DDBJ databases">
        <title>Chryseotalea sanarue gen. nov., sp., nov., a member of the family Cytophagaceae, isolated from a brackish lake in Hamamatsu Japan.</title>
        <authorList>
            <person name="Maejima Y."/>
            <person name="Iino T."/>
            <person name="Muraguchi Y."/>
            <person name="Fukuda K."/>
            <person name="Ohkuma M."/>
            <person name="Moriuchi R."/>
            <person name="Dohra H."/>
            <person name="Kimbara K."/>
            <person name="Shintani M."/>
        </authorList>
    </citation>
    <scope>NUCLEOTIDE SEQUENCE [LARGE SCALE GENOMIC DNA]</scope>
    <source>
        <strain evidence="12 13">Ys</strain>
    </source>
</reference>
<keyword evidence="7" id="KW-0653">Protein transport</keyword>
<evidence type="ECO:0000256" key="7">
    <source>
        <dbReference type="ARBA" id="ARBA00022927"/>
    </source>
</evidence>
<comment type="caution">
    <text evidence="12">The sequence shown here is derived from an EMBL/GenBank/DDBJ whole genome shotgun (WGS) entry which is preliminary data.</text>
</comment>
<keyword evidence="5" id="KW-0997">Cell inner membrane</keyword>
<organism evidence="12 13">
    <name type="scientific">Chryseotalea sanaruensis</name>
    <dbReference type="NCBI Taxonomy" id="2482724"/>
    <lineage>
        <taxon>Bacteria</taxon>
        <taxon>Pseudomonadati</taxon>
        <taxon>Bacteroidota</taxon>
        <taxon>Cytophagia</taxon>
        <taxon>Cytophagales</taxon>
        <taxon>Chryseotaleaceae</taxon>
        <taxon>Chryseotalea</taxon>
    </lineage>
</organism>
<proteinExistence type="inferred from homology"/>
<dbReference type="InterPro" id="IPR037682">
    <property type="entry name" value="TonB_C"/>
</dbReference>
<keyword evidence="6 10" id="KW-0812">Transmembrane</keyword>
<dbReference type="NCBIfam" id="TIGR01352">
    <property type="entry name" value="tonB_Cterm"/>
    <property type="match status" value="1"/>
</dbReference>
<evidence type="ECO:0000313" key="12">
    <source>
        <dbReference type="EMBL" id="GCC50251.1"/>
    </source>
</evidence>
<evidence type="ECO:0000256" key="2">
    <source>
        <dbReference type="ARBA" id="ARBA00006555"/>
    </source>
</evidence>
<dbReference type="AlphaFoldDB" id="A0A401U5Q6"/>
<dbReference type="Gene3D" id="3.30.1150.10">
    <property type="match status" value="1"/>
</dbReference>
<evidence type="ECO:0000313" key="13">
    <source>
        <dbReference type="Proteomes" id="UP000288227"/>
    </source>
</evidence>
<evidence type="ECO:0000256" key="10">
    <source>
        <dbReference type="SAM" id="Phobius"/>
    </source>
</evidence>
<protein>
    <submittedName>
        <fullName evidence="12">Energy transducer TonB</fullName>
    </submittedName>
</protein>
<dbReference type="EMBL" id="BHXQ01000001">
    <property type="protein sequence ID" value="GCC50251.1"/>
    <property type="molecule type" value="Genomic_DNA"/>
</dbReference>
<evidence type="ECO:0000256" key="3">
    <source>
        <dbReference type="ARBA" id="ARBA00022448"/>
    </source>
</evidence>
<dbReference type="InterPro" id="IPR051045">
    <property type="entry name" value="TonB-dependent_transducer"/>
</dbReference>
<dbReference type="Pfam" id="PF03544">
    <property type="entry name" value="TonB_C"/>
    <property type="match status" value="1"/>
</dbReference>
<comment type="subcellular location">
    <subcellularLocation>
        <location evidence="1">Cell inner membrane</location>
        <topology evidence="1">Single-pass membrane protein</topology>
        <orientation evidence="1">Periplasmic side</orientation>
    </subcellularLocation>
</comment>
<evidence type="ECO:0000259" key="11">
    <source>
        <dbReference type="PROSITE" id="PS52015"/>
    </source>
</evidence>
<evidence type="ECO:0000256" key="4">
    <source>
        <dbReference type="ARBA" id="ARBA00022475"/>
    </source>
</evidence>
<keyword evidence="4" id="KW-1003">Cell membrane</keyword>
<evidence type="ECO:0000256" key="6">
    <source>
        <dbReference type="ARBA" id="ARBA00022692"/>
    </source>
</evidence>
<sequence>MTHTDIHPYMEPKKYKHADLLEYRPLFLSLGLTTSLLLVIFAFQIKTKNSKELTQLGNTNVAIEEILEIPSTTITPPPPTILLPKITEVPDEVEILEEVDVNFDVEISADTKLQEIVLTATTVVDDELEKADQIFIVVEESAVPNGGMPAFYKMASENLRYPAQARRMNVEGKVFIEFVVDKEGKIGDIVIVKGIGAGCDEEAIRILKLSPDWQPAKQRGKPVKQRIVLPIFFKLAKT</sequence>
<evidence type="ECO:0000256" key="5">
    <source>
        <dbReference type="ARBA" id="ARBA00022519"/>
    </source>
</evidence>